<keyword evidence="1" id="KW-1133">Transmembrane helix</keyword>
<keyword evidence="1" id="KW-0812">Transmembrane</keyword>
<reference evidence="2" key="1">
    <citation type="submission" date="2013-04" db="EMBL/GenBank/DDBJ databases">
        <title>The genome sequencing project of 58 acetic acid bacteria.</title>
        <authorList>
            <person name="Okamoto-Kainuma A."/>
            <person name="Ishikawa M."/>
            <person name="Umino S."/>
            <person name="Koizumi Y."/>
            <person name="Shiwa Y."/>
            <person name="Yoshikawa H."/>
            <person name="Matsutani M."/>
            <person name="Matsushita K."/>
        </authorList>
    </citation>
    <scope>NUCLEOTIDE SEQUENCE</scope>
    <source>
        <strain evidence="2">DSM 15669</strain>
    </source>
</reference>
<protein>
    <submittedName>
        <fullName evidence="2">Uncharacterized protein</fullName>
    </submittedName>
</protein>
<keyword evidence="1" id="KW-0472">Membrane</keyword>
<name>A0ABQ0P3S4_9PROT</name>
<proteinExistence type="predicted"/>
<feature type="transmembrane region" description="Helical" evidence="1">
    <location>
        <begin position="74"/>
        <end position="99"/>
    </location>
</feature>
<comment type="caution">
    <text evidence="2">The sequence shown here is derived from an EMBL/GenBank/DDBJ whole genome shotgun (WGS) entry which is preliminary data.</text>
</comment>
<dbReference type="RefSeq" id="WP_245539146.1">
    <property type="nucleotide sequence ID" value="NZ_BAQD01000070.1"/>
</dbReference>
<dbReference type="EMBL" id="BAQD01000070">
    <property type="protein sequence ID" value="GBQ08136.1"/>
    <property type="molecule type" value="Genomic_DNA"/>
</dbReference>
<evidence type="ECO:0000256" key="1">
    <source>
        <dbReference type="SAM" id="Phobius"/>
    </source>
</evidence>
<organism evidence="2 3">
    <name type="scientific">Saccharibacter floricola DSM 15669</name>
    <dbReference type="NCBI Taxonomy" id="1123227"/>
    <lineage>
        <taxon>Bacteria</taxon>
        <taxon>Pseudomonadati</taxon>
        <taxon>Pseudomonadota</taxon>
        <taxon>Alphaproteobacteria</taxon>
        <taxon>Acetobacterales</taxon>
        <taxon>Acetobacteraceae</taxon>
        <taxon>Saccharibacter</taxon>
    </lineage>
</organism>
<accession>A0ABQ0P3S4</accession>
<keyword evidence="3" id="KW-1185">Reference proteome</keyword>
<evidence type="ECO:0000313" key="2">
    <source>
        <dbReference type="EMBL" id="GBQ08136.1"/>
    </source>
</evidence>
<dbReference type="Proteomes" id="UP001062901">
    <property type="component" value="Unassembled WGS sequence"/>
</dbReference>
<gene>
    <name evidence="2" type="ORF">AA15669_1665</name>
</gene>
<sequence length="105" mass="11562">MARNENTISAKNEVSIASTLGRTAGLIGLTLLFMALVRFCAPVSHIVQHAAGTALWQRAYVLFHITSALGREQLIMSAIVVVCFLLAFALQMGMLWGWARWKKNS</sequence>
<evidence type="ECO:0000313" key="3">
    <source>
        <dbReference type="Proteomes" id="UP001062901"/>
    </source>
</evidence>
<feature type="transmembrane region" description="Helical" evidence="1">
    <location>
        <begin position="20"/>
        <end position="41"/>
    </location>
</feature>